<evidence type="ECO:0000313" key="2">
    <source>
        <dbReference type="Proteomes" id="UP000824120"/>
    </source>
</evidence>
<dbReference type="EMBL" id="JACXVP010000012">
    <property type="protein sequence ID" value="KAG5573125.1"/>
    <property type="molecule type" value="Genomic_DNA"/>
</dbReference>
<dbReference type="OrthoDB" id="1306037at2759"/>
<comment type="caution">
    <text evidence="1">The sequence shown here is derived from an EMBL/GenBank/DDBJ whole genome shotgun (WGS) entry which is preliminary data.</text>
</comment>
<keyword evidence="2" id="KW-1185">Reference proteome</keyword>
<name>A0A9J5WC80_SOLCO</name>
<accession>A0A9J5WC80</accession>
<proteinExistence type="predicted"/>
<gene>
    <name evidence="1" type="ORF">H5410_062891</name>
</gene>
<protein>
    <submittedName>
        <fullName evidence="1">Uncharacterized protein</fullName>
    </submittedName>
</protein>
<dbReference type="AlphaFoldDB" id="A0A9J5WC80"/>
<evidence type="ECO:0000313" key="1">
    <source>
        <dbReference type="EMBL" id="KAG5573125.1"/>
    </source>
</evidence>
<organism evidence="1 2">
    <name type="scientific">Solanum commersonii</name>
    <name type="common">Commerson's wild potato</name>
    <name type="synonym">Commerson's nightshade</name>
    <dbReference type="NCBI Taxonomy" id="4109"/>
    <lineage>
        <taxon>Eukaryota</taxon>
        <taxon>Viridiplantae</taxon>
        <taxon>Streptophyta</taxon>
        <taxon>Embryophyta</taxon>
        <taxon>Tracheophyta</taxon>
        <taxon>Spermatophyta</taxon>
        <taxon>Magnoliopsida</taxon>
        <taxon>eudicotyledons</taxon>
        <taxon>Gunneridae</taxon>
        <taxon>Pentapetalae</taxon>
        <taxon>asterids</taxon>
        <taxon>lamiids</taxon>
        <taxon>Solanales</taxon>
        <taxon>Solanaceae</taxon>
        <taxon>Solanoideae</taxon>
        <taxon>Solaneae</taxon>
        <taxon>Solanum</taxon>
    </lineage>
</organism>
<sequence length="116" mass="13308">MDPDPTSNLSNTNRTIYDSDDENWAEIRSKSLHDPLNLINQSTKDVPKSSKPKSIKYVIKKVPTHVIRFGVPFNTNFLEEFQKSIGDDVIELFRATIFGPYLDIPKYNFQGQISKC</sequence>
<reference evidence="1 2" key="1">
    <citation type="submission" date="2020-09" db="EMBL/GenBank/DDBJ databases">
        <title>De no assembly of potato wild relative species, Solanum commersonii.</title>
        <authorList>
            <person name="Cho K."/>
        </authorList>
    </citation>
    <scope>NUCLEOTIDE SEQUENCE [LARGE SCALE GENOMIC DNA]</scope>
    <source>
        <strain evidence="1">LZ3.2</strain>
        <tissue evidence="1">Leaf</tissue>
    </source>
</reference>
<dbReference type="Proteomes" id="UP000824120">
    <property type="component" value="Chromosome 12"/>
</dbReference>